<reference evidence="2" key="1">
    <citation type="submission" date="2025-08" db="UniProtKB">
        <authorList>
            <consortium name="RefSeq"/>
        </authorList>
    </citation>
    <scope>IDENTIFICATION</scope>
    <source>
        <tissue evidence="2">Gonads</tissue>
    </source>
</reference>
<evidence type="ECO:0000313" key="1">
    <source>
        <dbReference type="Proteomes" id="UP000504635"/>
    </source>
</evidence>
<proteinExistence type="predicted"/>
<accession>A0A6J2X2R8</accession>
<dbReference type="Proteomes" id="UP000504635">
    <property type="component" value="Unplaced"/>
</dbReference>
<gene>
    <name evidence="2" type="primary">LOC115874488</name>
</gene>
<dbReference type="Gene3D" id="3.60.10.10">
    <property type="entry name" value="Endonuclease/exonuclease/phosphatase"/>
    <property type="match status" value="1"/>
</dbReference>
<dbReference type="OrthoDB" id="5824787at2759"/>
<protein>
    <submittedName>
        <fullName evidence="2">Uncharacterized protein LOC115874488</fullName>
    </submittedName>
</protein>
<dbReference type="KEGG" id="soy:115874488"/>
<dbReference type="InterPro" id="IPR036691">
    <property type="entry name" value="Endo/exonu/phosph_ase_sf"/>
</dbReference>
<evidence type="ECO:0000313" key="2">
    <source>
        <dbReference type="RefSeq" id="XP_030745498.1"/>
    </source>
</evidence>
<dbReference type="RefSeq" id="XP_030745498.1">
    <property type="nucleotide sequence ID" value="XM_030889638.1"/>
</dbReference>
<name>A0A6J2X2R8_SITOR</name>
<sequence>MIEFTLQNGLYVINTFVKKHPNRKCTWASPDGITKNEIDLIMTDKNWIIRDVQVLDEFSIGSDHRIVRTRIEFNLKSERRKRIKKRPTRTWEPEKPEEYRAMVAENLGNLENREIEDINNYSVTILTQAIKESCPKKDNQGNTKLTQNTKDLIKQRRVMTNQHSDDYRKLNKKI</sequence>
<dbReference type="GeneID" id="115874488"/>
<dbReference type="InParanoid" id="A0A6J2X2R8"/>
<organism evidence="1 2">
    <name type="scientific">Sitophilus oryzae</name>
    <name type="common">Rice weevil</name>
    <name type="synonym">Curculio oryzae</name>
    <dbReference type="NCBI Taxonomy" id="7048"/>
    <lineage>
        <taxon>Eukaryota</taxon>
        <taxon>Metazoa</taxon>
        <taxon>Ecdysozoa</taxon>
        <taxon>Arthropoda</taxon>
        <taxon>Hexapoda</taxon>
        <taxon>Insecta</taxon>
        <taxon>Pterygota</taxon>
        <taxon>Neoptera</taxon>
        <taxon>Endopterygota</taxon>
        <taxon>Coleoptera</taxon>
        <taxon>Polyphaga</taxon>
        <taxon>Cucujiformia</taxon>
        <taxon>Curculionidae</taxon>
        <taxon>Dryophthorinae</taxon>
        <taxon>Sitophilus</taxon>
    </lineage>
</organism>
<dbReference type="SUPFAM" id="SSF56219">
    <property type="entry name" value="DNase I-like"/>
    <property type="match status" value="1"/>
</dbReference>
<dbReference type="AlphaFoldDB" id="A0A6J2X2R8"/>
<keyword evidence="1" id="KW-1185">Reference proteome</keyword>